<sequence length="144" mass="16772">MKRYFVDTNVFIDIIMKRDEKRFSQCSQFFQKVKLNKIKAATGSVILAELIWTLKSFYGIGKEEIARRIKSIIKLRGMKLVDNYDPLWAIALYQSKSIKYIDALIASIKPIQEKKWTVVSFDKDFDRIGINRKEPGKICLTLTS</sequence>
<dbReference type="InterPro" id="IPR052106">
    <property type="entry name" value="PINc/VapC_TA"/>
</dbReference>
<feature type="domain" description="PIN" evidence="1">
    <location>
        <begin position="4"/>
        <end position="129"/>
    </location>
</feature>
<dbReference type="STRING" id="1618369.UV54_C0044G0012"/>
<gene>
    <name evidence="2" type="ORF">UV54_C0044G0012</name>
</gene>
<dbReference type="Pfam" id="PF01850">
    <property type="entry name" value="PIN"/>
    <property type="match status" value="1"/>
</dbReference>
<evidence type="ECO:0000313" key="2">
    <source>
        <dbReference type="EMBL" id="KKS79023.1"/>
    </source>
</evidence>
<dbReference type="Proteomes" id="UP000034213">
    <property type="component" value="Unassembled WGS sequence"/>
</dbReference>
<dbReference type="InterPro" id="IPR029060">
    <property type="entry name" value="PIN-like_dom_sf"/>
</dbReference>
<dbReference type="InterPro" id="IPR002716">
    <property type="entry name" value="PIN_dom"/>
</dbReference>
<name>A0A0G1EWT3_9BACT</name>
<dbReference type="EMBL" id="LCEW01000044">
    <property type="protein sequence ID" value="KKS79023.1"/>
    <property type="molecule type" value="Genomic_DNA"/>
</dbReference>
<proteinExistence type="predicted"/>
<protein>
    <recommendedName>
        <fullName evidence="1">PIN domain-containing protein</fullName>
    </recommendedName>
</protein>
<evidence type="ECO:0000313" key="3">
    <source>
        <dbReference type="Proteomes" id="UP000034213"/>
    </source>
</evidence>
<dbReference type="SUPFAM" id="SSF88723">
    <property type="entry name" value="PIN domain-like"/>
    <property type="match status" value="1"/>
</dbReference>
<accession>A0A0G1EWT3</accession>
<evidence type="ECO:0000259" key="1">
    <source>
        <dbReference type="Pfam" id="PF01850"/>
    </source>
</evidence>
<comment type="caution">
    <text evidence="2">The sequence shown here is derived from an EMBL/GenBank/DDBJ whole genome shotgun (WGS) entry which is preliminary data.</text>
</comment>
<reference evidence="2 3" key="1">
    <citation type="journal article" date="2015" name="Nature">
        <title>rRNA introns, odd ribosomes, and small enigmatic genomes across a large radiation of phyla.</title>
        <authorList>
            <person name="Brown C.T."/>
            <person name="Hug L.A."/>
            <person name="Thomas B.C."/>
            <person name="Sharon I."/>
            <person name="Castelle C.J."/>
            <person name="Singh A."/>
            <person name="Wilkins M.J."/>
            <person name="Williams K.H."/>
            <person name="Banfield J.F."/>
        </authorList>
    </citation>
    <scope>NUCLEOTIDE SEQUENCE [LARGE SCALE GENOMIC DNA]</scope>
</reference>
<dbReference type="PANTHER" id="PTHR38826">
    <property type="entry name" value="RIBONUCLEASE VAPC13"/>
    <property type="match status" value="1"/>
</dbReference>
<dbReference type="PANTHER" id="PTHR38826:SF5">
    <property type="entry name" value="RIBONUCLEASE VAPC13"/>
    <property type="match status" value="1"/>
</dbReference>
<dbReference type="AlphaFoldDB" id="A0A0G1EWT3"/>
<dbReference type="Gene3D" id="3.40.50.1010">
    <property type="entry name" value="5'-nuclease"/>
    <property type="match status" value="1"/>
</dbReference>
<organism evidence="2 3">
    <name type="scientific">Candidatus Beckwithbacteria bacterium GW2011_GWA2_43_10</name>
    <dbReference type="NCBI Taxonomy" id="1618369"/>
    <lineage>
        <taxon>Bacteria</taxon>
        <taxon>Candidatus Beckwithiibacteriota</taxon>
    </lineage>
</organism>